<evidence type="ECO:0000313" key="2">
    <source>
        <dbReference type="Proteomes" id="UP000002744"/>
    </source>
</evidence>
<reference evidence="1 2" key="2">
    <citation type="journal article" date="2011" name="Appl. Environ. Microbiol.">
        <title>Diversity and plasticity of the intracellular plant pathogen and insect symbiont, 'Candidatus Liberibacter asiaticus', revealed by hyper variable prophage genes with intragenic tandem repeats.</title>
        <authorList>
            <person name="Zhou L."/>
            <person name="Powell C.A."/>
            <person name="Hoffman M.T."/>
            <person name="Li W."/>
            <person name="Fan G."/>
            <person name="Liu B."/>
            <person name="Lin H."/>
            <person name="Duan Y."/>
        </authorList>
    </citation>
    <scope>NUCLEOTIDE SEQUENCE [LARGE SCALE GENOMIC DNA]</scope>
    <source>
        <strain evidence="2">psy62</strain>
    </source>
</reference>
<dbReference type="KEGG" id="las:CLIBASIA_04110"/>
<dbReference type="Proteomes" id="UP000002744">
    <property type="component" value="Chromosome"/>
</dbReference>
<dbReference type="InterPro" id="IPR007739">
    <property type="entry name" value="RgpF"/>
</dbReference>
<evidence type="ECO:0000313" key="1">
    <source>
        <dbReference type="EMBL" id="ACT57396.1"/>
    </source>
</evidence>
<evidence type="ECO:0008006" key="3">
    <source>
        <dbReference type="Google" id="ProtNLM"/>
    </source>
</evidence>
<dbReference type="AlphaFoldDB" id="C6XG93"/>
<dbReference type="EMBL" id="CP001677">
    <property type="protein sequence ID" value="ACT57396.1"/>
    <property type="molecule type" value="Genomic_DNA"/>
</dbReference>
<dbReference type="Pfam" id="PF05045">
    <property type="entry name" value="RgpF"/>
    <property type="match status" value="1"/>
</dbReference>
<proteinExistence type="predicted"/>
<reference evidence="1 2" key="1">
    <citation type="journal article" date="2009" name="Mol. Plant Microbe Interact.">
        <title>Complete genome sequence of citrus huanglongbing bacterium, 'Candidatus Liberibacter asiaticus' obtained through metagenomics.</title>
        <authorList>
            <person name="Duan Y."/>
            <person name="Zhou L."/>
            <person name="Hall D.G."/>
            <person name="Li W."/>
            <person name="Doddapaneni H."/>
            <person name="Lin H."/>
            <person name="Liu L."/>
            <person name="Vahling C.M."/>
            <person name="Gabriel D.W."/>
            <person name="Williams K.P."/>
            <person name="Dickerman A."/>
            <person name="Sun Y."/>
            <person name="Gottwald T."/>
        </authorList>
    </citation>
    <scope>NUCLEOTIDE SEQUENCE [LARGE SCALE GENOMIC DNA]</scope>
    <source>
        <strain evidence="2">psy62</strain>
    </source>
</reference>
<organism evidence="1 2">
    <name type="scientific">Liberibacter asiaticus (strain psy62)</name>
    <dbReference type="NCBI Taxonomy" id="537021"/>
    <lineage>
        <taxon>Bacteria</taxon>
        <taxon>Pseudomonadati</taxon>
        <taxon>Pseudomonadota</taxon>
        <taxon>Alphaproteobacteria</taxon>
        <taxon>Hyphomicrobiales</taxon>
        <taxon>Rhizobiaceae</taxon>
        <taxon>Liberibacter</taxon>
    </lineage>
</organism>
<accession>C6XG93</accession>
<sequence length="365" mass="42915">MPVSGCSKGYFLFTSHFKSWNFYSDHFNIEKVNLWGGFFFWFWTLFYKRSKKLCYDENYVVAYGSRSGKKFFAQSNLYMMERELHFDGQRIHHFPQLLHGWESPAMGKVMQIAIKAKIAIVVHLYYIDLWIEIANLLSNLSISFDLHVTLVTESASIKSEILKIFPAARIHIMENHGRDVLPFLILLETEQLSNYDYVCKIHGKKSKRKGYSWWEGDLWRRWLFYDLLGAPGVVFKIIRTFDTHRDIGMIGSRAYRYPNKYCDYTCSLGKNREMICTLAGRMGITFQDQKLDFFAGTMFWVRTEALDPIKNLRLSRYFEPKVHKALDGEIEHAVERCFSLSVKKANFRISDVDCILGYRKSLSQN</sequence>
<dbReference type="eggNOG" id="COG3754">
    <property type="taxonomic scope" value="Bacteria"/>
</dbReference>
<protein>
    <recommendedName>
        <fullName evidence="3">Rhamnan synthesis protein F</fullName>
    </recommendedName>
</protein>
<dbReference type="STRING" id="537021.CLIBASIA_04110"/>
<name>C6XG93_LIBAP</name>
<gene>
    <name evidence="1" type="ordered locus">CLIBASIA_04110</name>
</gene>
<dbReference type="HOGENOM" id="CLU_058781_0_0_5"/>